<dbReference type="Gene3D" id="1.10.10.60">
    <property type="entry name" value="Homeodomain-like"/>
    <property type="match status" value="2"/>
</dbReference>
<dbReference type="Proteomes" id="UP000279446">
    <property type="component" value="Unassembled WGS sequence"/>
</dbReference>
<keyword evidence="2" id="KW-0238">DNA-binding</keyword>
<dbReference type="CDD" id="cd02208">
    <property type="entry name" value="cupin_RmlC-like"/>
    <property type="match status" value="1"/>
</dbReference>
<dbReference type="OrthoDB" id="2631408at2"/>
<accession>A0A433XVF6</accession>
<sequence length="261" mass="30210">MNFSLNFLQFYYLSMAASPDIHKHGCFELVYYKRGSGHTHIGGKRYEYQPNTFAIIRPNTPHDEKHDEDTEVFFIGFEYDDIPIALSNGVYTDGDQGQIWSLLQTMRKEFLEKRSFHSLQLNLIGGQLMIEVCRIPQIHSGNSEREDRIIYAINFLKENYTQSVQLQHLAELSGYSFDRFRHAFKERTGLSPMNYIMMKRIERSIELLSCTRMKISAIAVECGFATPSQFSSIFKKCTGIMPKEFRENPSSLPAKPVFAED</sequence>
<dbReference type="PANTHER" id="PTHR43280:SF28">
    <property type="entry name" value="HTH-TYPE TRANSCRIPTIONAL ACTIVATOR RHAS"/>
    <property type="match status" value="1"/>
</dbReference>
<evidence type="ECO:0000313" key="6">
    <source>
        <dbReference type="Proteomes" id="UP000279446"/>
    </source>
</evidence>
<dbReference type="GO" id="GO:0043565">
    <property type="term" value="F:sequence-specific DNA binding"/>
    <property type="evidence" value="ECO:0007669"/>
    <property type="project" value="InterPro"/>
</dbReference>
<dbReference type="EMBL" id="RZNY01000062">
    <property type="protein sequence ID" value="RUT38361.1"/>
    <property type="molecule type" value="Genomic_DNA"/>
</dbReference>
<organism evidence="5 6">
    <name type="scientific">Paenibacillus anaericanus</name>
    <dbReference type="NCBI Taxonomy" id="170367"/>
    <lineage>
        <taxon>Bacteria</taxon>
        <taxon>Bacillati</taxon>
        <taxon>Bacillota</taxon>
        <taxon>Bacilli</taxon>
        <taxon>Bacillales</taxon>
        <taxon>Paenibacillaceae</taxon>
        <taxon>Paenibacillus</taxon>
    </lineage>
</organism>
<evidence type="ECO:0000256" key="2">
    <source>
        <dbReference type="ARBA" id="ARBA00023125"/>
    </source>
</evidence>
<feature type="domain" description="HTH araC/xylS-type" evidence="4">
    <location>
        <begin position="150"/>
        <end position="248"/>
    </location>
</feature>
<dbReference type="InterPro" id="IPR014710">
    <property type="entry name" value="RmlC-like_jellyroll"/>
</dbReference>
<evidence type="ECO:0000259" key="4">
    <source>
        <dbReference type="PROSITE" id="PS01124"/>
    </source>
</evidence>
<dbReference type="AlphaFoldDB" id="A0A433XVF6"/>
<keyword evidence="6" id="KW-1185">Reference proteome</keyword>
<protein>
    <submittedName>
        <fullName evidence="5">AraC family transcriptional regulator</fullName>
    </submittedName>
</protein>
<dbReference type="Pfam" id="PF12833">
    <property type="entry name" value="HTH_18"/>
    <property type="match status" value="1"/>
</dbReference>
<dbReference type="PANTHER" id="PTHR43280">
    <property type="entry name" value="ARAC-FAMILY TRANSCRIPTIONAL REGULATOR"/>
    <property type="match status" value="1"/>
</dbReference>
<evidence type="ECO:0000256" key="1">
    <source>
        <dbReference type="ARBA" id="ARBA00023015"/>
    </source>
</evidence>
<dbReference type="InterPro" id="IPR037923">
    <property type="entry name" value="HTH-like"/>
</dbReference>
<dbReference type="InterPro" id="IPR009057">
    <property type="entry name" value="Homeodomain-like_sf"/>
</dbReference>
<dbReference type="Pfam" id="PF02311">
    <property type="entry name" value="AraC_binding"/>
    <property type="match status" value="1"/>
</dbReference>
<dbReference type="Gene3D" id="2.60.120.10">
    <property type="entry name" value="Jelly Rolls"/>
    <property type="match status" value="1"/>
</dbReference>
<dbReference type="SUPFAM" id="SSF51215">
    <property type="entry name" value="Regulatory protein AraC"/>
    <property type="match status" value="1"/>
</dbReference>
<dbReference type="SMART" id="SM00342">
    <property type="entry name" value="HTH_ARAC"/>
    <property type="match status" value="1"/>
</dbReference>
<dbReference type="GO" id="GO:0003700">
    <property type="term" value="F:DNA-binding transcription factor activity"/>
    <property type="evidence" value="ECO:0007669"/>
    <property type="project" value="InterPro"/>
</dbReference>
<dbReference type="RefSeq" id="WP_127195235.1">
    <property type="nucleotide sequence ID" value="NZ_JAUSSS010000001.1"/>
</dbReference>
<name>A0A433XVF6_9BACL</name>
<gene>
    <name evidence="5" type="ORF">EJP82_27385</name>
</gene>
<evidence type="ECO:0000256" key="3">
    <source>
        <dbReference type="ARBA" id="ARBA00023163"/>
    </source>
</evidence>
<dbReference type="InterPro" id="IPR020449">
    <property type="entry name" value="Tscrpt_reg_AraC-type_HTH"/>
</dbReference>
<proteinExistence type="predicted"/>
<dbReference type="PRINTS" id="PR00032">
    <property type="entry name" value="HTHARAC"/>
</dbReference>
<comment type="caution">
    <text evidence="5">The sequence shown here is derived from an EMBL/GenBank/DDBJ whole genome shotgun (WGS) entry which is preliminary data.</text>
</comment>
<reference evidence="5 6" key="1">
    <citation type="submission" date="2018-12" db="EMBL/GenBank/DDBJ databases">
        <authorList>
            <person name="Sun L."/>
            <person name="Chen Z."/>
        </authorList>
    </citation>
    <scope>NUCLEOTIDE SEQUENCE [LARGE SCALE GENOMIC DNA]</scope>
    <source>
        <strain evidence="5 6">DSM 15890</strain>
    </source>
</reference>
<dbReference type="SUPFAM" id="SSF46689">
    <property type="entry name" value="Homeodomain-like"/>
    <property type="match status" value="2"/>
</dbReference>
<keyword evidence="1" id="KW-0805">Transcription regulation</keyword>
<dbReference type="PROSITE" id="PS01124">
    <property type="entry name" value="HTH_ARAC_FAMILY_2"/>
    <property type="match status" value="1"/>
</dbReference>
<evidence type="ECO:0000313" key="5">
    <source>
        <dbReference type="EMBL" id="RUT38361.1"/>
    </source>
</evidence>
<dbReference type="InterPro" id="IPR003313">
    <property type="entry name" value="AraC-bd"/>
</dbReference>
<dbReference type="InterPro" id="IPR018060">
    <property type="entry name" value="HTH_AraC"/>
</dbReference>
<keyword evidence="3" id="KW-0804">Transcription</keyword>